<reference evidence="1" key="1">
    <citation type="submission" date="2021-06" db="EMBL/GenBank/DDBJ databases">
        <authorList>
            <person name="Kallberg Y."/>
            <person name="Tangrot J."/>
            <person name="Rosling A."/>
        </authorList>
    </citation>
    <scope>NUCLEOTIDE SEQUENCE</scope>
    <source>
        <strain evidence="1">IL203A</strain>
    </source>
</reference>
<name>A0ACA9L210_9GLOM</name>
<comment type="caution">
    <text evidence="1">The sequence shown here is derived from an EMBL/GenBank/DDBJ whole genome shotgun (WGS) entry which is preliminary data.</text>
</comment>
<keyword evidence="2" id="KW-1185">Reference proteome</keyword>
<sequence>MKRKLGIFKNLQQELCCNLEEFDRKHFYIEMKKEGNRSNTEICPSKWSMFLFEAISYLQRDFDRKRGGYIDKKEVIAEIHKEIFPE</sequence>
<gene>
    <name evidence="1" type="ORF">DHETER_LOCUS3160</name>
</gene>
<feature type="non-terminal residue" evidence="1">
    <location>
        <position position="86"/>
    </location>
</feature>
<proteinExistence type="predicted"/>
<evidence type="ECO:0000313" key="1">
    <source>
        <dbReference type="EMBL" id="CAG8504462.1"/>
    </source>
</evidence>
<protein>
    <submittedName>
        <fullName evidence="1">16690_t:CDS:1</fullName>
    </submittedName>
</protein>
<dbReference type="Proteomes" id="UP000789702">
    <property type="component" value="Unassembled WGS sequence"/>
</dbReference>
<evidence type="ECO:0000313" key="2">
    <source>
        <dbReference type="Proteomes" id="UP000789702"/>
    </source>
</evidence>
<organism evidence="1 2">
    <name type="scientific">Dentiscutata heterogama</name>
    <dbReference type="NCBI Taxonomy" id="1316150"/>
    <lineage>
        <taxon>Eukaryota</taxon>
        <taxon>Fungi</taxon>
        <taxon>Fungi incertae sedis</taxon>
        <taxon>Mucoromycota</taxon>
        <taxon>Glomeromycotina</taxon>
        <taxon>Glomeromycetes</taxon>
        <taxon>Diversisporales</taxon>
        <taxon>Gigasporaceae</taxon>
        <taxon>Dentiscutata</taxon>
    </lineage>
</organism>
<dbReference type="EMBL" id="CAJVPU010002626">
    <property type="protein sequence ID" value="CAG8504462.1"/>
    <property type="molecule type" value="Genomic_DNA"/>
</dbReference>
<accession>A0ACA9L210</accession>